<accession>A0A8S9Q9T8</accession>
<dbReference type="Proteomes" id="UP000712600">
    <property type="component" value="Unassembled WGS sequence"/>
</dbReference>
<protein>
    <submittedName>
        <fullName evidence="1">Uncharacterized protein</fullName>
    </submittedName>
</protein>
<evidence type="ECO:0000313" key="2">
    <source>
        <dbReference type="Proteomes" id="UP000712600"/>
    </source>
</evidence>
<dbReference type="AlphaFoldDB" id="A0A8S9Q9T8"/>
<comment type="caution">
    <text evidence="1">The sequence shown here is derived from an EMBL/GenBank/DDBJ whole genome shotgun (WGS) entry which is preliminary data.</text>
</comment>
<proteinExistence type="predicted"/>
<name>A0A8S9Q9T8_BRACR</name>
<dbReference type="EMBL" id="QGKX02001290">
    <property type="protein sequence ID" value="KAF3539389.1"/>
    <property type="molecule type" value="Genomic_DNA"/>
</dbReference>
<gene>
    <name evidence="1" type="ORF">F2Q69_00021224</name>
</gene>
<sequence>MRDSPSVWSLGHLVRAKWTKREKSRSFWETSRSKSSLARLLALACRDGWEERVLDQSVRMSGHGSGLSSIPDVSGSRWYTARSSWLARLGRRTSAELF</sequence>
<reference evidence="1" key="1">
    <citation type="submission" date="2019-12" db="EMBL/GenBank/DDBJ databases">
        <title>Genome sequencing and annotation of Brassica cretica.</title>
        <authorList>
            <person name="Studholme D.J."/>
            <person name="Sarris P."/>
        </authorList>
    </citation>
    <scope>NUCLEOTIDE SEQUENCE</scope>
    <source>
        <strain evidence="1">PFS-109/04</strain>
        <tissue evidence="1">Leaf</tissue>
    </source>
</reference>
<evidence type="ECO:0000313" key="1">
    <source>
        <dbReference type="EMBL" id="KAF3539389.1"/>
    </source>
</evidence>
<organism evidence="1 2">
    <name type="scientific">Brassica cretica</name>
    <name type="common">Mustard</name>
    <dbReference type="NCBI Taxonomy" id="69181"/>
    <lineage>
        <taxon>Eukaryota</taxon>
        <taxon>Viridiplantae</taxon>
        <taxon>Streptophyta</taxon>
        <taxon>Embryophyta</taxon>
        <taxon>Tracheophyta</taxon>
        <taxon>Spermatophyta</taxon>
        <taxon>Magnoliopsida</taxon>
        <taxon>eudicotyledons</taxon>
        <taxon>Gunneridae</taxon>
        <taxon>Pentapetalae</taxon>
        <taxon>rosids</taxon>
        <taxon>malvids</taxon>
        <taxon>Brassicales</taxon>
        <taxon>Brassicaceae</taxon>
        <taxon>Brassiceae</taxon>
        <taxon>Brassica</taxon>
    </lineage>
</organism>